<keyword evidence="3" id="KW-0808">Transferase</keyword>
<feature type="compositionally biased region" description="Low complexity" evidence="1">
    <location>
        <begin position="453"/>
        <end position="463"/>
    </location>
</feature>
<dbReference type="GO" id="GO:0003872">
    <property type="term" value="F:6-phosphofructokinase activity"/>
    <property type="evidence" value="ECO:0007669"/>
    <property type="project" value="UniProtKB-EC"/>
</dbReference>
<reference evidence="3 4" key="1">
    <citation type="submission" date="2022-11" db="EMBL/GenBank/DDBJ databases">
        <title>Mucor velutinosus strain NIH1002 WGS.</title>
        <authorList>
            <person name="Subramanian P."/>
            <person name="Mullikin J.C."/>
            <person name="Segre J.A."/>
            <person name="Zelazny A.M."/>
        </authorList>
    </citation>
    <scope>NUCLEOTIDE SEQUENCE [LARGE SCALE GENOMIC DNA]</scope>
    <source>
        <strain evidence="3 4">NIH1002</strain>
    </source>
</reference>
<evidence type="ECO:0000259" key="2">
    <source>
        <dbReference type="Pfam" id="PF14661"/>
    </source>
</evidence>
<evidence type="ECO:0000313" key="3">
    <source>
        <dbReference type="EMBL" id="KAK4509037.1"/>
    </source>
</evidence>
<feature type="compositionally biased region" description="Pro residues" evidence="1">
    <location>
        <begin position="185"/>
        <end position="197"/>
    </location>
</feature>
<evidence type="ECO:0000256" key="1">
    <source>
        <dbReference type="SAM" id="MobiDB-lite"/>
    </source>
</evidence>
<keyword evidence="4" id="KW-1185">Reference proteome</keyword>
<feature type="region of interest" description="Disordered" evidence="1">
    <location>
        <begin position="172"/>
        <end position="199"/>
    </location>
</feature>
<feature type="compositionally biased region" description="Basic and acidic residues" evidence="1">
    <location>
        <begin position="432"/>
        <end position="441"/>
    </location>
</feature>
<feature type="compositionally biased region" description="Polar residues" evidence="1">
    <location>
        <begin position="293"/>
        <end position="302"/>
    </location>
</feature>
<dbReference type="Proteomes" id="UP001304243">
    <property type="component" value="Unassembled WGS sequence"/>
</dbReference>
<sequence length="618" mass="68590">MPIKTLIHNLKLLGFDESKHGKGIIELDEKLFTHRATSNDKAMEYICLFLFRKIDRLRVKKQLLPTLTVHTYASKLKFITNVYKWLLEIRQNTHLFNGVPIRKSELSAYQGVNLIKIMVTFSTFVLESTMKHTDVGKISTLPKATIQNNIVQANQSFDLNTETNNTFTSKATKAAKEISAELSSSPPPPPPPSPPPLQNIISVESQKIRQLNDHFESILHNLHSMVSNSVNQESNAVEEPFTSDSYEHSSGSISFESSRALEESSTLTHIKQPRNVEETSSPVIPEYPGAVNESPNTVSVEQPPNVEESSIPVVPDHPDTLNGPSSSLFAEQPTSVEESTSSVHVDESNTVTILSGTSLFSAAATSSVTAEALSVNAATSKTSSHEFNTAEPEVPNNSAASTKGPADNIYVQEGSTKVATPNYIPRPLTPDPLRDVPDTPHEVSQPKPQATMTNTTFTPRHTSFTTRNTMNYISTPVVVAPMQFNYMTDSCQLPHIRNTMLRHLHNPLLDSPYWYLPPISQADSNQPPPPSPSTVSASPPSPSVKRKFEQEDVQDITVAPFSPPRQKRRFLYSDYDEGAATPTTYDMDLVPPLMDEAAPFRRIYNTEYFDIDFMTPRR</sequence>
<evidence type="ECO:0000313" key="4">
    <source>
        <dbReference type="Proteomes" id="UP001304243"/>
    </source>
</evidence>
<dbReference type="Pfam" id="PF14661">
    <property type="entry name" value="HAUS6_N"/>
    <property type="match status" value="1"/>
</dbReference>
<feature type="region of interest" description="Disordered" evidence="1">
    <location>
        <begin position="379"/>
        <end position="463"/>
    </location>
</feature>
<dbReference type="EC" id="2.7.1.11" evidence="3"/>
<name>A0AAN7D2P5_9FUNG</name>
<feature type="compositionally biased region" description="Polar residues" evidence="1">
    <location>
        <begin position="322"/>
        <end position="334"/>
    </location>
</feature>
<protein>
    <submittedName>
        <fullName evidence="3">6-phosphofructokinase, alpha subunit</fullName>
        <ecNumber evidence="3">2.7.1.11</ecNumber>
    </submittedName>
</protein>
<dbReference type="InterPro" id="IPR028163">
    <property type="entry name" value="HAUS_6_N"/>
</dbReference>
<dbReference type="EMBL" id="JASEJX010000039">
    <property type="protein sequence ID" value="KAK4509037.1"/>
    <property type="molecule type" value="Genomic_DNA"/>
</dbReference>
<dbReference type="GeneID" id="89951072"/>
<feature type="domain" description="HAUS augmin-like complex subunit 6 N-terminal" evidence="2">
    <location>
        <begin position="6"/>
        <end position="165"/>
    </location>
</feature>
<organism evidence="3 4">
    <name type="scientific">Mucor velutinosus</name>
    <dbReference type="NCBI Taxonomy" id="708070"/>
    <lineage>
        <taxon>Eukaryota</taxon>
        <taxon>Fungi</taxon>
        <taxon>Fungi incertae sedis</taxon>
        <taxon>Mucoromycota</taxon>
        <taxon>Mucoromycotina</taxon>
        <taxon>Mucoromycetes</taxon>
        <taxon>Mucorales</taxon>
        <taxon>Mucorineae</taxon>
        <taxon>Mucoraceae</taxon>
        <taxon>Mucor</taxon>
    </lineage>
</organism>
<gene>
    <name evidence="3" type="primary">PFK1_1</name>
    <name evidence="3" type="ORF">ATC70_007386</name>
</gene>
<feature type="region of interest" description="Disordered" evidence="1">
    <location>
        <begin position="519"/>
        <end position="560"/>
    </location>
</feature>
<dbReference type="RefSeq" id="XP_064675703.1">
    <property type="nucleotide sequence ID" value="XM_064826646.1"/>
</dbReference>
<feature type="compositionally biased region" description="Low complexity" evidence="1">
    <location>
        <begin position="248"/>
        <end position="258"/>
    </location>
</feature>
<dbReference type="AlphaFoldDB" id="A0AAN7D2P5"/>
<accession>A0AAN7D2P5</accession>
<proteinExistence type="predicted"/>
<feature type="region of interest" description="Disordered" evidence="1">
    <location>
        <begin position="233"/>
        <end position="343"/>
    </location>
</feature>
<comment type="caution">
    <text evidence="3">The sequence shown here is derived from an EMBL/GenBank/DDBJ whole genome shotgun (WGS) entry which is preliminary data.</text>
</comment>